<dbReference type="InterPro" id="IPR003018">
    <property type="entry name" value="GAF"/>
</dbReference>
<protein>
    <recommendedName>
        <fullName evidence="2">GAF domain-containing protein</fullName>
    </recommendedName>
</protein>
<dbReference type="Pfam" id="PF13185">
    <property type="entry name" value="GAF_2"/>
    <property type="match status" value="1"/>
</dbReference>
<dbReference type="Gene3D" id="3.30.450.40">
    <property type="match status" value="1"/>
</dbReference>
<dbReference type="EMBL" id="QEIN01000098">
    <property type="protein sequence ID" value="RCV58288.1"/>
    <property type="molecule type" value="Genomic_DNA"/>
</dbReference>
<comment type="caution">
    <text evidence="3">The sequence shown here is derived from an EMBL/GenBank/DDBJ whole genome shotgun (WGS) entry which is preliminary data.</text>
</comment>
<dbReference type="InterPro" id="IPR051448">
    <property type="entry name" value="CdaR-like_regulators"/>
</dbReference>
<organism evidence="3 4">
    <name type="scientific">Marinitenerispora sediminis</name>
    <dbReference type="NCBI Taxonomy" id="1931232"/>
    <lineage>
        <taxon>Bacteria</taxon>
        <taxon>Bacillati</taxon>
        <taxon>Actinomycetota</taxon>
        <taxon>Actinomycetes</taxon>
        <taxon>Streptosporangiales</taxon>
        <taxon>Nocardiopsidaceae</taxon>
        <taxon>Marinitenerispora</taxon>
    </lineage>
</organism>
<feature type="region of interest" description="Disordered" evidence="1">
    <location>
        <begin position="1"/>
        <end position="35"/>
    </location>
</feature>
<dbReference type="PANTHER" id="PTHR33744:SF1">
    <property type="entry name" value="DNA-BINDING TRANSCRIPTIONAL ACTIVATOR ADER"/>
    <property type="match status" value="1"/>
</dbReference>
<dbReference type="InterPro" id="IPR025736">
    <property type="entry name" value="PucR_C-HTH_dom"/>
</dbReference>
<sequence length="680" mass="72780">MSAPPPPIGDPDDARAAHHPPVAAATPRHTEPARQPGVSVAAVLALLDLAAKGRPDEQDAVVDLLLAERLDVATATQVARRVRELQGAMARLHRRGRELSALFSSARELAELHDVDLLIARLVRRAHDLAGTDVTYLSEFDETTRELRVRSTAGAVAPSFQRLRVPPHIGLASKVVESRAPQWTSRYEQLDDVPRSESIDSAVRAEGLVSLLGVPLIAGEQVLGVLFAANRDEHAFSPEEVALLSAFADNVAVVLQSARLLTQTREAANEARLAYAALAEHVEAMERSSRVHAELTAAILRGGGAADVARTLGASLERPVVILDENYAVLASSDDRTTAAVIDPPAVRSAITASRRSGRCTLLDPPVDDVHAAVAVLAGETMLGGLLIGDGAVELGAVEQRTIERAAQITALLTLNQDAVVYAEGRVRGELLGDLVSPDVRRRSHLPARLRARGLRPEDLRTLVITVVAPAQRRAALRAAQAAAARGGLAGDVDGFITLVVPETDPRHAATAARDRVCAGTGTSEVLTVAAAPADTLDELSARFSAVRDCGRVLVALGIESAAVAADAYLPYTAMFAHDPTSVRRFIDHTIGPIRCWDTERRTDLLTTLHRFVDCNASPARTARLMGVHTNTVLQRLERITRLLGHAWREPEPFFRISVAVRLQALSATDSSASQRIQDS</sequence>
<dbReference type="Gene3D" id="1.10.10.2840">
    <property type="entry name" value="PucR C-terminal helix-turn-helix domain"/>
    <property type="match status" value="1"/>
</dbReference>
<gene>
    <name evidence="3" type="ORF">DEF24_13760</name>
</gene>
<dbReference type="PANTHER" id="PTHR33744">
    <property type="entry name" value="CARBOHYDRATE DIACID REGULATOR"/>
    <property type="match status" value="1"/>
</dbReference>
<dbReference type="Proteomes" id="UP000253318">
    <property type="component" value="Unassembled WGS sequence"/>
</dbReference>
<dbReference type="InterPro" id="IPR042070">
    <property type="entry name" value="PucR_C-HTH_sf"/>
</dbReference>
<dbReference type="SUPFAM" id="SSF55781">
    <property type="entry name" value="GAF domain-like"/>
    <property type="match status" value="1"/>
</dbReference>
<dbReference type="OrthoDB" id="8026818at2"/>
<accession>A0A368T7Z5</accession>
<name>A0A368T7Z5_9ACTN</name>
<evidence type="ECO:0000259" key="2">
    <source>
        <dbReference type="SMART" id="SM00065"/>
    </source>
</evidence>
<proteinExistence type="predicted"/>
<dbReference type="Pfam" id="PF13556">
    <property type="entry name" value="HTH_30"/>
    <property type="match status" value="1"/>
</dbReference>
<evidence type="ECO:0000313" key="4">
    <source>
        <dbReference type="Proteomes" id="UP000253318"/>
    </source>
</evidence>
<dbReference type="InterPro" id="IPR029016">
    <property type="entry name" value="GAF-like_dom_sf"/>
</dbReference>
<reference evidence="3 4" key="1">
    <citation type="submission" date="2018-04" db="EMBL/GenBank/DDBJ databases">
        <title>Novel actinobacteria from marine sediment.</title>
        <authorList>
            <person name="Ng Z.Y."/>
            <person name="Tan G.Y.A."/>
        </authorList>
    </citation>
    <scope>NUCLEOTIDE SEQUENCE [LARGE SCALE GENOMIC DNA]</scope>
    <source>
        <strain evidence="3 4">TPS81</strain>
    </source>
</reference>
<dbReference type="SMART" id="SM00065">
    <property type="entry name" value="GAF"/>
    <property type="match status" value="1"/>
</dbReference>
<evidence type="ECO:0000313" key="3">
    <source>
        <dbReference type="EMBL" id="RCV58288.1"/>
    </source>
</evidence>
<keyword evidence="4" id="KW-1185">Reference proteome</keyword>
<evidence type="ECO:0000256" key="1">
    <source>
        <dbReference type="SAM" id="MobiDB-lite"/>
    </source>
</evidence>
<dbReference type="AlphaFoldDB" id="A0A368T7Z5"/>
<feature type="domain" description="GAF" evidence="2">
    <location>
        <begin position="114"/>
        <end position="265"/>
    </location>
</feature>